<dbReference type="InterPro" id="IPR001888">
    <property type="entry name" value="Transposase_1"/>
</dbReference>
<proteinExistence type="predicted"/>
<dbReference type="EMBL" id="BGPR01000741">
    <property type="protein sequence ID" value="GBM33784.1"/>
    <property type="molecule type" value="Genomic_DNA"/>
</dbReference>
<gene>
    <name evidence="1" type="ORF">AVEN_183042_1</name>
</gene>
<keyword evidence="2" id="KW-1185">Reference proteome</keyword>
<dbReference type="AlphaFoldDB" id="A0A4Y2F120"/>
<accession>A0A4Y2F120</accession>
<dbReference type="InterPro" id="IPR036397">
    <property type="entry name" value="RNaseH_sf"/>
</dbReference>
<sequence length="151" mass="17507">MDAQLYPRIQVRLNDVEASQLTRNEKIQSVALHREVILTVFWDVKGIILIDFFTSGAINAASYCDTVTNLKSTNPRKRPRLLSRGVLFLGDNVRPSTARDTKEHIRRLRWERLDDLATDPVLPHQTFTFFLHRSQHYRNVSSEAMRRCSGL</sequence>
<dbReference type="Proteomes" id="UP000499080">
    <property type="component" value="Unassembled WGS sequence"/>
</dbReference>
<dbReference type="Pfam" id="PF01359">
    <property type="entry name" value="Transposase_1"/>
    <property type="match status" value="1"/>
</dbReference>
<name>A0A4Y2F120_ARAVE</name>
<evidence type="ECO:0000313" key="1">
    <source>
        <dbReference type="EMBL" id="GBM33784.1"/>
    </source>
</evidence>
<protein>
    <submittedName>
        <fullName evidence="1">Uncharacterized protein</fullName>
    </submittedName>
</protein>
<comment type="caution">
    <text evidence="1">The sequence shown here is derived from an EMBL/GenBank/DDBJ whole genome shotgun (WGS) entry which is preliminary data.</text>
</comment>
<organism evidence="1 2">
    <name type="scientific">Araneus ventricosus</name>
    <name type="common">Orbweaver spider</name>
    <name type="synonym">Epeira ventricosa</name>
    <dbReference type="NCBI Taxonomy" id="182803"/>
    <lineage>
        <taxon>Eukaryota</taxon>
        <taxon>Metazoa</taxon>
        <taxon>Ecdysozoa</taxon>
        <taxon>Arthropoda</taxon>
        <taxon>Chelicerata</taxon>
        <taxon>Arachnida</taxon>
        <taxon>Araneae</taxon>
        <taxon>Araneomorphae</taxon>
        <taxon>Entelegynae</taxon>
        <taxon>Araneoidea</taxon>
        <taxon>Araneidae</taxon>
        <taxon>Araneus</taxon>
    </lineage>
</organism>
<reference evidence="1 2" key="1">
    <citation type="journal article" date="2019" name="Sci. Rep.">
        <title>Orb-weaving spider Araneus ventricosus genome elucidates the spidroin gene catalogue.</title>
        <authorList>
            <person name="Kono N."/>
            <person name="Nakamura H."/>
            <person name="Ohtoshi R."/>
            <person name="Moran D.A.P."/>
            <person name="Shinohara A."/>
            <person name="Yoshida Y."/>
            <person name="Fujiwara M."/>
            <person name="Mori M."/>
            <person name="Tomita M."/>
            <person name="Arakawa K."/>
        </authorList>
    </citation>
    <scope>NUCLEOTIDE SEQUENCE [LARGE SCALE GENOMIC DNA]</scope>
</reference>
<dbReference type="OrthoDB" id="6436943at2759"/>
<dbReference type="Gene3D" id="3.30.420.10">
    <property type="entry name" value="Ribonuclease H-like superfamily/Ribonuclease H"/>
    <property type="match status" value="1"/>
</dbReference>
<evidence type="ECO:0000313" key="2">
    <source>
        <dbReference type="Proteomes" id="UP000499080"/>
    </source>
</evidence>
<dbReference type="GO" id="GO:0003676">
    <property type="term" value="F:nucleic acid binding"/>
    <property type="evidence" value="ECO:0007669"/>
    <property type="project" value="InterPro"/>
</dbReference>